<gene>
    <name evidence="1" type="ORF">SAMN04488123_11637</name>
</gene>
<dbReference type="Gene3D" id="3.40.50.970">
    <property type="match status" value="1"/>
</dbReference>
<accession>A0A1G8R9Z4</accession>
<proteinExistence type="predicted"/>
<dbReference type="RefSeq" id="WP_281241017.1">
    <property type="nucleotide sequence ID" value="NZ_FNEN01000016.1"/>
</dbReference>
<dbReference type="Proteomes" id="UP000198853">
    <property type="component" value="Unassembled WGS sequence"/>
</dbReference>
<evidence type="ECO:0000313" key="2">
    <source>
        <dbReference type="Proteomes" id="UP000198853"/>
    </source>
</evidence>
<reference evidence="1 2" key="1">
    <citation type="submission" date="2016-10" db="EMBL/GenBank/DDBJ databases">
        <authorList>
            <person name="de Groot N.N."/>
        </authorList>
    </citation>
    <scope>NUCLEOTIDE SEQUENCE [LARGE SCALE GENOMIC DNA]</scope>
    <source>
        <strain evidence="1 2">DSM 21771</strain>
    </source>
</reference>
<keyword evidence="2" id="KW-1185">Reference proteome</keyword>
<dbReference type="EMBL" id="FNEN01000016">
    <property type="protein sequence ID" value="SDJ13786.1"/>
    <property type="molecule type" value="Genomic_DNA"/>
</dbReference>
<protein>
    <submittedName>
        <fullName evidence="1">Acetolactate synthase-1/2/3 large subunit</fullName>
    </submittedName>
</protein>
<organism evidence="1 2">
    <name type="scientific">Natribacillus halophilus</name>
    <dbReference type="NCBI Taxonomy" id="549003"/>
    <lineage>
        <taxon>Bacteria</taxon>
        <taxon>Bacillati</taxon>
        <taxon>Bacillota</taxon>
        <taxon>Bacilli</taxon>
        <taxon>Bacillales</taxon>
        <taxon>Bacillaceae</taxon>
        <taxon>Natribacillus</taxon>
    </lineage>
</organism>
<name>A0A1G8R9Z4_9BACI</name>
<sequence length="44" mass="4959">MVGQNEDFLPALQRAIHSRKPAVIEVAIDPEQIMVEKTIEDVRA</sequence>
<dbReference type="AlphaFoldDB" id="A0A1G8R9Z4"/>
<evidence type="ECO:0000313" key="1">
    <source>
        <dbReference type="EMBL" id="SDJ13786.1"/>
    </source>
</evidence>